<evidence type="ECO:0000256" key="7">
    <source>
        <dbReference type="SAM" id="MobiDB-lite"/>
    </source>
</evidence>
<dbReference type="STRING" id="525904.Tter_0766"/>
<feature type="compositionally biased region" description="Basic and acidic residues" evidence="7">
    <location>
        <begin position="172"/>
        <end position="181"/>
    </location>
</feature>
<protein>
    <recommendedName>
        <fullName evidence="4 5">Translation initiation factor IF-3</fullName>
    </recommendedName>
</protein>
<dbReference type="PANTHER" id="PTHR10938:SF0">
    <property type="entry name" value="TRANSLATION INITIATION FACTOR IF-3, MITOCHONDRIAL"/>
    <property type="match status" value="1"/>
</dbReference>
<feature type="domain" description="Translation initiation factor 3 C-terminal" evidence="8">
    <location>
        <begin position="66"/>
        <end position="150"/>
    </location>
</feature>
<dbReference type="AlphaFoldDB" id="D1CFH7"/>
<reference evidence="11" key="1">
    <citation type="journal article" date="2010" name="Stand. Genomic Sci.">
        <title>Complete genome sequence of 'Thermobaculum terrenum' type strain (YNP1).</title>
        <authorList>
            <person name="Kiss H."/>
            <person name="Cleland D."/>
            <person name="Lapidus A."/>
            <person name="Lucas S."/>
            <person name="Glavina Del Rio T."/>
            <person name="Nolan M."/>
            <person name="Tice H."/>
            <person name="Han C."/>
            <person name="Goodwin L."/>
            <person name="Pitluck S."/>
            <person name="Liolios K."/>
            <person name="Ivanova N."/>
            <person name="Mavromatis K."/>
            <person name="Ovchinnikova G."/>
            <person name="Pati A."/>
            <person name="Chen A."/>
            <person name="Palaniappan K."/>
            <person name="Land M."/>
            <person name="Hauser L."/>
            <person name="Chang Y."/>
            <person name="Jeffries C."/>
            <person name="Lu M."/>
            <person name="Brettin T."/>
            <person name="Detter J."/>
            <person name="Goker M."/>
            <person name="Tindall B."/>
            <person name="Beck B."/>
            <person name="McDermott T."/>
            <person name="Woyke T."/>
            <person name="Bristow J."/>
            <person name="Eisen J."/>
            <person name="Markowitz V."/>
            <person name="Hugenholtz P."/>
            <person name="Kyrpides N."/>
            <person name="Klenk H."/>
            <person name="Cheng J."/>
        </authorList>
    </citation>
    <scope>NUCLEOTIDE SEQUENCE [LARGE SCALE GENOMIC DNA]</scope>
    <source>
        <strain evidence="11">ATCC BAA-798 / YNP1</strain>
    </source>
</reference>
<dbReference type="PANTHER" id="PTHR10938">
    <property type="entry name" value="TRANSLATION INITIATION FACTOR IF-3"/>
    <property type="match status" value="1"/>
</dbReference>
<sequence>MIDEDGTQLGIMHPLAALDLARQKGLDLVEVAPNANPPVCRLMDYGKFRYEQTKKERESRKSQKQIVIKEVRLKPKIDVHDLQTKAKQARNFLEEGDKVKVTVQFRGREVVHPEIGQELVQRLMDLIGDAATIEQQPKLDGKNMTALLAPRKESAKPKKANQPQEESTQGEAKGDAETKDE</sequence>
<evidence type="ECO:0000259" key="8">
    <source>
        <dbReference type="Pfam" id="PF00707"/>
    </source>
</evidence>
<evidence type="ECO:0000256" key="6">
    <source>
        <dbReference type="RuleBase" id="RU000646"/>
    </source>
</evidence>
<dbReference type="Pfam" id="PF05198">
    <property type="entry name" value="IF3_N"/>
    <property type="match status" value="1"/>
</dbReference>
<dbReference type="GO" id="GO:0032790">
    <property type="term" value="P:ribosome disassembly"/>
    <property type="evidence" value="ECO:0007669"/>
    <property type="project" value="TreeGrafter"/>
</dbReference>
<feature type="region of interest" description="Disordered" evidence="7">
    <location>
        <begin position="136"/>
        <end position="181"/>
    </location>
</feature>
<keyword evidence="2 4" id="KW-0396">Initiation factor</keyword>
<dbReference type="InterPro" id="IPR001288">
    <property type="entry name" value="Translation_initiation_fac_3"/>
</dbReference>
<dbReference type="InterPro" id="IPR036788">
    <property type="entry name" value="T_IF-3_C_sf"/>
</dbReference>
<dbReference type="EMBL" id="CP001825">
    <property type="protein sequence ID" value="ACZ41683.1"/>
    <property type="molecule type" value="Genomic_DNA"/>
</dbReference>
<evidence type="ECO:0000256" key="1">
    <source>
        <dbReference type="ARBA" id="ARBA00005439"/>
    </source>
</evidence>
<dbReference type="GO" id="GO:0003743">
    <property type="term" value="F:translation initiation factor activity"/>
    <property type="evidence" value="ECO:0007669"/>
    <property type="project" value="UniProtKB-UniRule"/>
</dbReference>
<dbReference type="NCBIfam" id="TIGR00168">
    <property type="entry name" value="infC"/>
    <property type="match status" value="1"/>
</dbReference>
<accession>D1CFH7</accession>
<name>D1CFH7_THET1</name>
<keyword evidence="3 4" id="KW-0648">Protein biosynthesis</keyword>
<dbReference type="HAMAP" id="MF_00080">
    <property type="entry name" value="IF_3"/>
    <property type="match status" value="1"/>
</dbReference>
<dbReference type="SUPFAM" id="SSF55200">
    <property type="entry name" value="Translation initiation factor IF3, C-terminal domain"/>
    <property type="match status" value="1"/>
</dbReference>
<dbReference type="PROSITE" id="PS00938">
    <property type="entry name" value="IF3"/>
    <property type="match status" value="1"/>
</dbReference>
<dbReference type="HOGENOM" id="CLU_054919_3_2_0"/>
<dbReference type="GO" id="GO:0043022">
    <property type="term" value="F:ribosome binding"/>
    <property type="evidence" value="ECO:0007669"/>
    <property type="project" value="TreeGrafter"/>
</dbReference>
<comment type="subunit">
    <text evidence="4 6">Monomer.</text>
</comment>
<evidence type="ECO:0000256" key="5">
    <source>
        <dbReference type="NCBIfam" id="TIGR00168"/>
    </source>
</evidence>
<dbReference type="GO" id="GO:0016020">
    <property type="term" value="C:membrane"/>
    <property type="evidence" value="ECO:0007669"/>
    <property type="project" value="TreeGrafter"/>
</dbReference>
<dbReference type="InterPro" id="IPR036787">
    <property type="entry name" value="T_IF-3_N_sf"/>
</dbReference>
<dbReference type="Gene3D" id="3.10.20.80">
    <property type="entry name" value="Translation initiation factor 3 (IF-3), N-terminal domain"/>
    <property type="match status" value="1"/>
</dbReference>
<comment type="subcellular location">
    <subcellularLocation>
        <location evidence="4 6">Cytoplasm</location>
    </subcellularLocation>
</comment>
<dbReference type="GO" id="GO:0005829">
    <property type="term" value="C:cytosol"/>
    <property type="evidence" value="ECO:0007669"/>
    <property type="project" value="TreeGrafter"/>
</dbReference>
<evidence type="ECO:0000313" key="11">
    <source>
        <dbReference type="Proteomes" id="UP000000323"/>
    </source>
</evidence>
<dbReference type="Proteomes" id="UP000000323">
    <property type="component" value="Chromosome 1"/>
</dbReference>
<dbReference type="Pfam" id="PF00707">
    <property type="entry name" value="IF3_C"/>
    <property type="match status" value="1"/>
</dbReference>
<evidence type="ECO:0000256" key="4">
    <source>
        <dbReference type="HAMAP-Rule" id="MF_00080"/>
    </source>
</evidence>
<feature type="domain" description="Translation initiation factor 3 N-terminal" evidence="9">
    <location>
        <begin position="2"/>
        <end position="58"/>
    </location>
</feature>
<gene>
    <name evidence="4" type="primary">infC</name>
    <name evidence="10" type="ordered locus">Tter_0766</name>
</gene>
<comment type="function">
    <text evidence="4 6">IF-3 binds to the 30S ribosomal subunit and shifts the equilibrium between 70S ribosomes and their 50S and 30S subunits in favor of the free subunits, thus enhancing the availability of 30S subunits on which protein synthesis initiation begins.</text>
</comment>
<dbReference type="SUPFAM" id="SSF54364">
    <property type="entry name" value="Translation initiation factor IF3, N-terminal domain"/>
    <property type="match status" value="1"/>
</dbReference>
<feature type="compositionally biased region" description="Polar residues" evidence="7">
    <location>
        <begin position="161"/>
        <end position="170"/>
    </location>
</feature>
<dbReference type="InterPro" id="IPR019814">
    <property type="entry name" value="Translation_initiation_fac_3_N"/>
</dbReference>
<comment type="similarity">
    <text evidence="1 4 6">Belongs to the IF-3 family.</text>
</comment>
<dbReference type="eggNOG" id="COG0290">
    <property type="taxonomic scope" value="Bacteria"/>
</dbReference>
<dbReference type="KEGG" id="ttr:Tter_0766"/>
<dbReference type="InterPro" id="IPR019813">
    <property type="entry name" value="Translation_initiation_fac3_CS"/>
</dbReference>
<dbReference type="InterPro" id="IPR019815">
    <property type="entry name" value="Translation_initiation_fac_3_C"/>
</dbReference>
<keyword evidence="4" id="KW-0963">Cytoplasm</keyword>
<proteinExistence type="inferred from homology"/>
<keyword evidence="11" id="KW-1185">Reference proteome</keyword>
<dbReference type="FunFam" id="3.30.110.10:FF:000001">
    <property type="entry name" value="Translation initiation factor IF-3"/>
    <property type="match status" value="1"/>
</dbReference>
<dbReference type="Gene3D" id="3.30.110.10">
    <property type="entry name" value="Translation initiation factor 3 (IF-3), C-terminal domain"/>
    <property type="match status" value="1"/>
</dbReference>
<evidence type="ECO:0000256" key="3">
    <source>
        <dbReference type="ARBA" id="ARBA00022917"/>
    </source>
</evidence>
<evidence type="ECO:0000259" key="9">
    <source>
        <dbReference type="Pfam" id="PF05198"/>
    </source>
</evidence>
<evidence type="ECO:0000313" key="10">
    <source>
        <dbReference type="EMBL" id="ACZ41683.1"/>
    </source>
</evidence>
<organism evidence="10 11">
    <name type="scientific">Thermobaculum terrenum (strain ATCC BAA-798 / CCMEE 7001 / YNP1)</name>
    <dbReference type="NCBI Taxonomy" id="525904"/>
    <lineage>
        <taxon>Bacteria</taxon>
        <taxon>Bacillati</taxon>
        <taxon>Chloroflexota</taxon>
        <taxon>Chloroflexia</taxon>
        <taxon>Candidatus Thermobaculales</taxon>
        <taxon>Candidatus Thermobaculaceae</taxon>
        <taxon>Thermobaculum</taxon>
    </lineage>
</organism>
<evidence type="ECO:0000256" key="2">
    <source>
        <dbReference type="ARBA" id="ARBA00022540"/>
    </source>
</evidence>